<sequence>RLAHAMEDRNRFMAGTGQEQWAHACELCRKFFIRNGQEYTLTCAITDGVSIGRPCCAIHNCPNALSSNRARYCSSHSTLESICAVEGCDQRVEDGLRTCSLAEHMLLESNYKAIGQSFNLLKTQLQLEEVEVATKNVEAKRTEKKDVKPMARFARRRTHNEQLVVRPCGIILARGTFYGAEALGSEFLTTVFPSRRSAPDVLFYDNNCQLHRYIADHPRLQEHFQDTALVVDIFHFKSKHSEKDLYCNRHCNALAYPELFDEESKTWTFNSSACEQTNAWLNNFQPIVREMLPVRYEFFLDEVIKERNRHRVEELQKRGHMPHLVPASELID</sequence>
<reference evidence="2 3" key="1">
    <citation type="journal article" date="2016" name="Mol. Biol. Evol.">
        <title>Comparative Genomics of Early-Diverging Mushroom-Forming Fungi Provides Insights into the Origins of Lignocellulose Decay Capabilities.</title>
        <authorList>
            <person name="Nagy L.G."/>
            <person name="Riley R."/>
            <person name="Tritt A."/>
            <person name="Adam C."/>
            <person name="Daum C."/>
            <person name="Floudas D."/>
            <person name="Sun H."/>
            <person name="Yadav J.S."/>
            <person name="Pangilinan J."/>
            <person name="Larsson K.H."/>
            <person name="Matsuura K."/>
            <person name="Barry K."/>
            <person name="Labutti K."/>
            <person name="Kuo R."/>
            <person name="Ohm R.A."/>
            <person name="Bhattacharya S.S."/>
            <person name="Shirouzu T."/>
            <person name="Yoshinaga Y."/>
            <person name="Martin F.M."/>
            <person name="Grigoriev I.V."/>
            <person name="Hibbett D.S."/>
        </authorList>
    </citation>
    <scope>NUCLEOTIDE SEQUENCE [LARGE SCALE GENOMIC DNA]</scope>
    <source>
        <strain evidence="2 3">TUFC12733</strain>
    </source>
</reference>
<evidence type="ECO:0000313" key="3">
    <source>
        <dbReference type="Proteomes" id="UP000076738"/>
    </source>
</evidence>
<dbReference type="AlphaFoldDB" id="A0A167IW13"/>
<dbReference type="Pfam" id="PF18721">
    <property type="entry name" value="CxC6"/>
    <property type="match status" value="1"/>
</dbReference>
<evidence type="ECO:0000259" key="1">
    <source>
        <dbReference type="Pfam" id="PF18721"/>
    </source>
</evidence>
<proteinExistence type="predicted"/>
<protein>
    <recommendedName>
        <fullName evidence="1">CxC6 like cysteine cluster associated with KDZ domain-containing protein</fullName>
    </recommendedName>
</protein>
<dbReference type="InterPro" id="IPR040898">
    <property type="entry name" value="CxC6"/>
</dbReference>
<dbReference type="STRING" id="1330018.A0A167IW13"/>
<dbReference type="EMBL" id="KV417305">
    <property type="protein sequence ID" value="KZO93021.1"/>
    <property type="molecule type" value="Genomic_DNA"/>
</dbReference>
<feature type="non-terminal residue" evidence="2">
    <location>
        <position position="1"/>
    </location>
</feature>
<evidence type="ECO:0000313" key="2">
    <source>
        <dbReference type="EMBL" id="KZO93021.1"/>
    </source>
</evidence>
<accession>A0A167IW13</accession>
<organism evidence="2 3">
    <name type="scientific">Calocera viscosa (strain TUFC12733)</name>
    <dbReference type="NCBI Taxonomy" id="1330018"/>
    <lineage>
        <taxon>Eukaryota</taxon>
        <taxon>Fungi</taxon>
        <taxon>Dikarya</taxon>
        <taxon>Basidiomycota</taxon>
        <taxon>Agaricomycotina</taxon>
        <taxon>Dacrymycetes</taxon>
        <taxon>Dacrymycetales</taxon>
        <taxon>Dacrymycetaceae</taxon>
        <taxon>Calocera</taxon>
    </lineage>
</organism>
<dbReference type="OrthoDB" id="3055037at2759"/>
<feature type="domain" description="CxC6 like cysteine cluster associated with KDZ" evidence="1">
    <location>
        <begin position="45"/>
        <end position="108"/>
    </location>
</feature>
<dbReference type="Proteomes" id="UP000076738">
    <property type="component" value="Unassembled WGS sequence"/>
</dbReference>
<name>A0A167IW13_CALVF</name>
<gene>
    <name evidence="2" type="ORF">CALVIDRAFT_486523</name>
</gene>
<keyword evidence="3" id="KW-1185">Reference proteome</keyword>